<evidence type="ECO:0000313" key="2">
    <source>
        <dbReference type="Proteomes" id="UP000005223"/>
    </source>
</evidence>
<dbReference type="KEGG" id="mth:MTH_1667"/>
<sequence length="46" mass="4780">MGMVNFSSVKAGAAGMRLRRGVASVHHAPYTGSMVSGSFTSVTQNH</sequence>
<dbReference type="PIR" id="G69089">
    <property type="entry name" value="G69089"/>
</dbReference>
<dbReference type="STRING" id="187420.MTH_1667"/>
<name>O27703_METTH</name>
<keyword evidence="2" id="KW-1185">Reference proteome</keyword>
<dbReference type="PaxDb" id="187420-MTH_1667"/>
<dbReference type="Proteomes" id="UP000005223">
    <property type="component" value="Chromosome"/>
</dbReference>
<evidence type="ECO:0000313" key="1">
    <source>
        <dbReference type="EMBL" id="AAB86139.1"/>
    </source>
</evidence>
<dbReference type="InParanoid" id="O27703"/>
<protein>
    <submittedName>
        <fullName evidence="1">Uncharacterized protein</fullName>
    </submittedName>
</protein>
<dbReference type="EnsemblBacteria" id="AAB86139">
    <property type="protein sequence ID" value="AAB86139"/>
    <property type="gene ID" value="MTH_1667"/>
</dbReference>
<accession>O27703</accession>
<proteinExistence type="predicted"/>
<organism evidence="1 2">
    <name type="scientific">Methanothermobacter thermautotrophicus (strain ATCC 29096 / DSM 1053 / JCM 10044 / NBRC 100330 / Delta H)</name>
    <name type="common">Methanobacterium thermoautotrophicum</name>
    <dbReference type="NCBI Taxonomy" id="187420"/>
    <lineage>
        <taxon>Archaea</taxon>
        <taxon>Methanobacteriati</taxon>
        <taxon>Methanobacteriota</taxon>
        <taxon>Methanomada group</taxon>
        <taxon>Methanobacteria</taxon>
        <taxon>Methanobacteriales</taxon>
        <taxon>Methanobacteriaceae</taxon>
        <taxon>Methanothermobacter</taxon>
    </lineage>
</organism>
<gene>
    <name evidence="1" type="ordered locus">MTH_1667</name>
</gene>
<reference evidence="1 2" key="1">
    <citation type="journal article" date="1997" name="J. Bacteriol.">
        <title>Complete genome sequence of Methanobacterium thermoautotrophicum deltaH: functional analysis and comparative genomics.</title>
        <authorList>
            <person name="Smith D.R."/>
            <person name="Doucette-Stamm L.A."/>
            <person name="Deloughery C."/>
            <person name="Lee H.-M."/>
            <person name="Dubois J."/>
            <person name="Aldredge T."/>
            <person name="Bashirzadeh R."/>
            <person name="Blakely D."/>
            <person name="Cook R."/>
            <person name="Gilbert K."/>
            <person name="Harrison D."/>
            <person name="Hoang L."/>
            <person name="Keagle P."/>
            <person name="Lumm W."/>
            <person name="Pothier B."/>
            <person name="Qiu D."/>
            <person name="Spadafora R."/>
            <person name="Vicare R."/>
            <person name="Wang Y."/>
            <person name="Wierzbowski J."/>
            <person name="Gibson R."/>
            <person name="Jiwani N."/>
            <person name="Caruso A."/>
            <person name="Bush D."/>
            <person name="Safer H."/>
            <person name="Patwell D."/>
            <person name="Prabhakar S."/>
            <person name="McDougall S."/>
            <person name="Shimer G."/>
            <person name="Goyal A."/>
            <person name="Pietrovski S."/>
            <person name="Church G.M."/>
            <person name="Daniels C.J."/>
            <person name="Mao J.-i."/>
            <person name="Rice P."/>
            <person name="Nolling J."/>
            <person name="Reeve J.N."/>
        </authorList>
    </citation>
    <scope>NUCLEOTIDE SEQUENCE [LARGE SCALE GENOMIC DNA]</scope>
    <source>
        <strain evidence="2">ATCC 29096 / DSM 1053 / JCM 10044 / NBRC 100330 / Delta H</strain>
    </source>
</reference>
<dbReference type="HOGENOM" id="CLU_3178645_0_0_2"/>
<dbReference type="AlphaFoldDB" id="O27703"/>
<dbReference type="EMBL" id="AE000666">
    <property type="protein sequence ID" value="AAB86139.1"/>
    <property type="molecule type" value="Genomic_DNA"/>
</dbReference>